<gene>
    <name evidence="2" type="ORF">OCTVUL_1B000913</name>
</gene>
<evidence type="ECO:0000313" key="2">
    <source>
        <dbReference type="EMBL" id="CAI9735140.1"/>
    </source>
</evidence>
<reference evidence="2" key="1">
    <citation type="submission" date="2023-08" db="EMBL/GenBank/DDBJ databases">
        <authorList>
            <person name="Alioto T."/>
            <person name="Alioto T."/>
            <person name="Gomez Garrido J."/>
        </authorList>
    </citation>
    <scope>NUCLEOTIDE SEQUENCE</scope>
</reference>
<evidence type="ECO:0000256" key="1">
    <source>
        <dbReference type="SAM" id="MobiDB-lite"/>
    </source>
</evidence>
<evidence type="ECO:0000313" key="3">
    <source>
        <dbReference type="Proteomes" id="UP001162480"/>
    </source>
</evidence>
<feature type="region of interest" description="Disordered" evidence="1">
    <location>
        <begin position="17"/>
        <end position="38"/>
    </location>
</feature>
<sequence>MRDRDCKRARKEKRKVYSFGDNENGIDDDGGSAGGANNIEGNVEWGMNPYHLLVTGPAYQYGFRRILPVFSPGHVICKKWQ</sequence>
<dbReference type="EMBL" id="OX597830">
    <property type="protein sequence ID" value="CAI9735140.1"/>
    <property type="molecule type" value="Genomic_DNA"/>
</dbReference>
<name>A0AA36FEB1_OCTVU</name>
<proteinExistence type="predicted"/>
<protein>
    <submittedName>
        <fullName evidence="2">Uncharacterized protein</fullName>
    </submittedName>
</protein>
<dbReference type="AlphaFoldDB" id="A0AA36FEB1"/>
<dbReference type="Proteomes" id="UP001162480">
    <property type="component" value="Chromosome 17"/>
</dbReference>
<keyword evidence="3" id="KW-1185">Reference proteome</keyword>
<organism evidence="2 3">
    <name type="scientific">Octopus vulgaris</name>
    <name type="common">Common octopus</name>
    <dbReference type="NCBI Taxonomy" id="6645"/>
    <lineage>
        <taxon>Eukaryota</taxon>
        <taxon>Metazoa</taxon>
        <taxon>Spiralia</taxon>
        <taxon>Lophotrochozoa</taxon>
        <taxon>Mollusca</taxon>
        <taxon>Cephalopoda</taxon>
        <taxon>Coleoidea</taxon>
        <taxon>Octopodiformes</taxon>
        <taxon>Octopoda</taxon>
        <taxon>Incirrata</taxon>
        <taxon>Octopodidae</taxon>
        <taxon>Octopus</taxon>
    </lineage>
</organism>
<accession>A0AA36FEB1</accession>